<dbReference type="InterPro" id="IPR000524">
    <property type="entry name" value="Tscrpt_reg_HTH_GntR"/>
</dbReference>
<keyword evidence="2" id="KW-0805">Transcription regulation</keyword>
<dbReference type="PANTHER" id="PTHR43537">
    <property type="entry name" value="TRANSCRIPTIONAL REGULATOR, GNTR FAMILY"/>
    <property type="match status" value="1"/>
</dbReference>
<protein>
    <recommendedName>
        <fullName evidence="6">Pyruvate dehydrogenase complex repressor</fullName>
    </recommendedName>
</protein>
<evidence type="ECO:0000313" key="8">
    <source>
        <dbReference type="EMBL" id="KLT73402.1"/>
    </source>
</evidence>
<dbReference type="Pfam" id="PF00392">
    <property type="entry name" value="GntR"/>
    <property type="match status" value="1"/>
</dbReference>
<evidence type="ECO:0000256" key="6">
    <source>
        <dbReference type="ARBA" id="ARBA00039592"/>
    </source>
</evidence>
<dbReference type="InterPro" id="IPR036390">
    <property type="entry name" value="WH_DNA-bd_sf"/>
</dbReference>
<dbReference type="InterPro" id="IPR011711">
    <property type="entry name" value="GntR_C"/>
</dbReference>
<evidence type="ECO:0000256" key="1">
    <source>
        <dbReference type="ARBA" id="ARBA00022491"/>
    </source>
</evidence>
<sequence length="256" mass="28684">MRPLSVTEQVVAVLEQNILDGVYSSGAKLPPERKLAEEFGVSRPSVRAALQMLVARGMVVSRHGDGHYVSVRLEEGLLNGWQELLERHEYLQNDVLDFRRSLEGVIAGLAAERRTDTDLNRLQFWLDELESAYQSGNIERQSEADVNFHQAVAEAAHNILFAHISGSLLHMLHRHTQQNLANMFGVADVKPQLMSQHRAIFEAIRAQLPHAAAAAAQGHLDFVGSCLTQEREQSHWRQRAEALAAKDLREYKGNGK</sequence>
<dbReference type="GO" id="GO:0003677">
    <property type="term" value="F:DNA binding"/>
    <property type="evidence" value="ECO:0007669"/>
    <property type="project" value="UniProtKB-KW"/>
</dbReference>
<dbReference type="AlphaFoldDB" id="A0A0J0YTF8"/>
<dbReference type="Gene3D" id="1.20.120.530">
    <property type="entry name" value="GntR ligand-binding domain-like"/>
    <property type="match status" value="1"/>
</dbReference>
<evidence type="ECO:0000256" key="5">
    <source>
        <dbReference type="ARBA" id="ARBA00037357"/>
    </source>
</evidence>
<keyword evidence="9" id="KW-1185">Reference proteome</keyword>
<dbReference type="SUPFAM" id="SSF48008">
    <property type="entry name" value="GntR ligand-binding domain-like"/>
    <property type="match status" value="1"/>
</dbReference>
<keyword evidence="4" id="KW-0804">Transcription</keyword>
<dbReference type="STRING" id="1470200.PL75_03980"/>
<dbReference type="Pfam" id="PF07729">
    <property type="entry name" value="FCD"/>
    <property type="match status" value="1"/>
</dbReference>
<name>A0A0J0YTF8_9NEIS</name>
<dbReference type="CDD" id="cd07377">
    <property type="entry name" value="WHTH_GntR"/>
    <property type="match status" value="1"/>
</dbReference>
<dbReference type="PRINTS" id="PR00035">
    <property type="entry name" value="HTHGNTR"/>
</dbReference>
<dbReference type="SUPFAM" id="SSF46785">
    <property type="entry name" value="Winged helix' DNA-binding domain"/>
    <property type="match status" value="1"/>
</dbReference>
<dbReference type="PROSITE" id="PS50949">
    <property type="entry name" value="HTH_GNTR"/>
    <property type="match status" value="1"/>
</dbReference>
<dbReference type="EMBL" id="JTDO01000004">
    <property type="protein sequence ID" value="KLT73402.1"/>
    <property type="molecule type" value="Genomic_DNA"/>
</dbReference>
<comment type="function">
    <text evidence="5">Transcriptional repressor for the pyruvate dehydrogenase complex genes aceEF and lpd.</text>
</comment>
<dbReference type="SMART" id="SM00895">
    <property type="entry name" value="FCD"/>
    <property type="match status" value="1"/>
</dbReference>
<accession>A0A0J0YTF8</accession>
<dbReference type="GO" id="GO:0003700">
    <property type="term" value="F:DNA-binding transcription factor activity"/>
    <property type="evidence" value="ECO:0007669"/>
    <property type="project" value="InterPro"/>
</dbReference>
<evidence type="ECO:0000259" key="7">
    <source>
        <dbReference type="PROSITE" id="PS50949"/>
    </source>
</evidence>
<evidence type="ECO:0000256" key="3">
    <source>
        <dbReference type="ARBA" id="ARBA00023125"/>
    </source>
</evidence>
<dbReference type="PATRIC" id="fig|1470200.3.peg.1927"/>
<evidence type="ECO:0000313" key="9">
    <source>
        <dbReference type="Proteomes" id="UP000036027"/>
    </source>
</evidence>
<reference evidence="8 9" key="1">
    <citation type="submission" date="2014-11" db="EMBL/GenBank/DDBJ databases">
        <title>Genome of a novel goose pathogen.</title>
        <authorList>
            <person name="Hansen C.M."/>
            <person name="Hueffer K."/>
            <person name="Choi S.C."/>
        </authorList>
    </citation>
    <scope>NUCLEOTIDE SEQUENCE [LARGE SCALE GENOMIC DNA]</scope>
    <source>
        <strain evidence="8 9">KH1503</strain>
    </source>
</reference>
<dbReference type="Proteomes" id="UP000036027">
    <property type="component" value="Unassembled WGS sequence"/>
</dbReference>
<keyword evidence="3" id="KW-0238">DNA-binding</keyword>
<dbReference type="InterPro" id="IPR036388">
    <property type="entry name" value="WH-like_DNA-bd_sf"/>
</dbReference>
<organism evidence="8 9">
    <name type="scientific">Neisseria arctica</name>
    <dbReference type="NCBI Taxonomy" id="1470200"/>
    <lineage>
        <taxon>Bacteria</taxon>
        <taxon>Pseudomonadati</taxon>
        <taxon>Pseudomonadota</taxon>
        <taxon>Betaproteobacteria</taxon>
        <taxon>Neisseriales</taxon>
        <taxon>Neisseriaceae</taxon>
        <taxon>Neisseria</taxon>
    </lineage>
</organism>
<evidence type="ECO:0000256" key="4">
    <source>
        <dbReference type="ARBA" id="ARBA00023163"/>
    </source>
</evidence>
<dbReference type="Gene3D" id="1.10.10.10">
    <property type="entry name" value="Winged helix-like DNA-binding domain superfamily/Winged helix DNA-binding domain"/>
    <property type="match status" value="1"/>
</dbReference>
<feature type="domain" description="HTH gntR-type" evidence="7">
    <location>
        <begin position="4"/>
        <end position="72"/>
    </location>
</feature>
<dbReference type="InterPro" id="IPR008920">
    <property type="entry name" value="TF_FadR/GntR_C"/>
</dbReference>
<dbReference type="SMART" id="SM00345">
    <property type="entry name" value="HTH_GNTR"/>
    <property type="match status" value="1"/>
</dbReference>
<dbReference type="PANTHER" id="PTHR43537:SF34">
    <property type="entry name" value="PYRUVATE DEHYDROGENASE COMPLEX REPRESSOR"/>
    <property type="match status" value="1"/>
</dbReference>
<evidence type="ECO:0000256" key="2">
    <source>
        <dbReference type="ARBA" id="ARBA00023015"/>
    </source>
</evidence>
<proteinExistence type="predicted"/>
<gene>
    <name evidence="8" type="ORF">PL75_03980</name>
</gene>
<keyword evidence="1" id="KW-0678">Repressor</keyword>
<comment type="caution">
    <text evidence="8">The sequence shown here is derived from an EMBL/GenBank/DDBJ whole genome shotgun (WGS) entry which is preliminary data.</text>
</comment>